<feature type="region of interest" description="Disordered" evidence="1">
    <location>
        <begin position="44"/>
        <end position="67"/>
    </location>
</feature>
<dbReference type="InterPro" id="IPR025403">
    <property type="entry name" value="TgpA-like_C"/>
</dbReference>
<accession>A0A919U3A2</accession>
<evidence type="ECO:0000313" key="5">
    <source>
        <dbReference type="Proteomes" id="UP000632740"/>
    </source>
</evidence>
<keyword evidence="2" id="KW-1133">Transmembrane helix</keyword>
<keyword evidence="5" id="KW-1185">Reference proteome</keyword>
<protein>
    <recommendedName>
        <fullName evidence="3">Protein-glutamine gamma-glutamyltransferase-like C-terminal domain-containing protein</fullName>
    </recommendedName>
</protein>
<dbReference type="EMBL" id="BONK01000009">
    <property type="protein sequence ID" value="GIG21939.1"/>
    <property type="molecule type" value="Genomic_DNA"/>
</dbReference>
<feature type="transmembrane region" description="Helical" evidence="2">
    <location>
        <begin position="75"/>
        <end position="100"/>
    </location>
</feature>
<dbReference type="Proteomes" id="UP000632740">
    <property type="component" value="Unassembled WGS sequence"/>
</dbReference>
<organism evidence="4 5">
    <name type="scientific">Cellulomonas chitinilytica</name>
    <dbReference type="NCBI Taxonomy" id="398759"/>
    <lineage>
        <taxon>Bacteria</taxon>
        <taxon>Bacillati</taxon>
        <taxon>Actinomycetota</taxon>
        <taxon>Actinomycetes</taxon>
        <taxon>Micrococcales</taxon>
        <taxon>Cellulomonadaceae</taxon>
        <taxon>Cellulomonas</taxon>
    </lineage>
</organism>
<feature type="domain" description="Protein-glutamine gamma-glutamyltransferase-like C-terminal" evidence="3">
    <location>
        <begin position="156"/>
        <end position="224"/>
    </location>
</feature>
<feature type="compositionally biased region" description="Low complexity" evidence="1">
    <location>
        <begin position="44"/>
        <end position="55"/>
    </location>
</feature>
<name>A0A919U3A2_9CELL</name>
<keyword evidence="2" id="KW-0472">Membrane</keyword>
<dbReference type="AlphaFoldDB" id="A0A919U3A2"/>
<comment type="caution">
    <text evidence="4">The sequence shown here is derived from an EMBL/GenBank/DDBJ whole genome shotgun (WGS) entry which is preliminary data.</text>
</comment>
<evidence type="ECO:0000256" key="1">
    <source>
        <dbReference type="SAM" id="MobiDB-lite"/>
    </source>
</evidence>
<evidence type="ECO:0000313" key="4">
    <source>
        <dbReference type="EMBL" id="GIG21939.1"/>
    </source>
</evidence>
<keyword evidence="2" id="KW-0812">Transmembrane</keyword>
<proteinExistence type="predicted"/>
<evidence type="ECO:0000256" key="2">
    <source>
        <dbReference type="SAM" id="Phobius"/>
    </source>
</evidence>
<sequence>MAQHSRLPAAVLGVGALVVVTVLAAAASGPWSLDVKHGGEVALPAPTAASPRSRAFGPRSLAPLTPSDEGTAPPWVTFVVLVLLTVVVVVLLLVLVRWLARLLRAHLQPLSVDHSPPAEAVDETADRWVPAMQDGVRRATQELDDEQPPGDAVIAAWVALEHAAASGGLVRDRAETATEFTVEVLDATSADPTATRTLLDLYLAARYSRHPLTARDVARARTSLATIANGLASRREEAHR</sequence>
<reference evidence="4" key="1">
    <citation type="submission" date="2021-01" db="EMBL/GenBank/DDBJ databases">
        <title>Whole genome shotgun sequence of Cellulomonas chitinilytica NBRC 110799.</title>
        <authorList>
            <person name="Komaki H."/>
            <person name="Tamura T."/>
        </authorList>
    </citation>
    <scope>NUCLEOTIDE SEQUENCE</scope>
    <source>
        <strain evidence="4">NBRC 110799</strain>
    </source>
</reference>
<evidence type="ECO:0000259" key="3">
    <source>
        <dbReference type="Pfam" id="PF13559"/>
    </source>
</evidence>
<gene>
    <name evidence="4" type="ORF">Cch01nite_26630</name>
</gene>
<dbReference type="Pfam" id="PF13559">
    <property type="entry name" value="DUF4129"/>
    <property type="match status" value="1"/>
</dbReference>